<dbReference type="EMBL" id="CP030150">
    <property type="protein sequence ID" value="AWX72589.1"/>
    <property type="molecule type" value="Genomic_DNA"/>
</dbReference>
<reference evidence="1 2" key="1">
    <citation type="submission" date="2018-06" db="EMBL/GenBank/DDBJ databases">
        <title>Complete Genome Sequence of Bacillus velezensis DSYZ, a Plant Growth-Promoting Rhizobacterium with Antifungal Activity.</title>
        <authorList>
            <person name="Du B."/>
            <person name="Ding Y."/>
            <person name="Liu K."/>
            <person name="Yao L."/>
            <person name="Wang C."/>
            <person name="Li H."/>
            <person name="Liu H."/>
        </authorList>
    </citation>
    <scope>NUCLEOTIDE SEQUENCE [LARGE SCALE GENOMIC DNA]</scope>
    <source>
        <strain evidence="1 2">DSYZ</strain>
    </source>
</reference>
<gene>
    <name evidence="1" type="ORF">BVDSYZ_11375</name>
</gene>
<dbReference type="Proteomes" id="UP000250069">
    <property type="component" value="Chromosome"/>
</dbReference>
<sequence>MRDITSEFTLRGVNRKTLKLLATKSVDYPDTWVKVQIGDQMAEVEAKQLLVAIAAFNEM</sequence>
<dbReference type="RefSeq" id="WP_062623414.1">
    <property type="nucleotide sequence ID" value="NZ_CP015443.1"/>
</dbReference>
<proteinExistence type="predicted"/>
<evidence type="ECO:0000313" key="1">
    <source>
        <dbReference type="EMBL" id="AWX72589.1"/>
    </source>
</evidence>
<dbReference type="AlphaFoldDB" id="A0ABC8D9S3"/>
<organism evidence="1 2">
    <name type="scientific">Bacillus velezensis</name>
    <dbReference type="NCBI Taxonomy" id="492670"/>
    <lineage>
        <taxon>Bacteria</taxon>
        <taxon>Bacillati</taxon>
        <taxon>Bacillota</taxon>
        <taxon>Bacilli</taxon>
        <taxon>Bacillales</taxon>
        <taxon>Bacillaceae</taxon>
        <taxon>Bacillus</taxon>
        <taxon>Bacillus amyloliquefaciens group</taxon>
    </lineage>
</organism>
<name>A0ABC8D9S3_BACVE</name>
<accession>A0ABC8D9S3</accession>
<protein>
    <submittedName>
        <fullName evidence="1">Uncharacterized protein</fullName>
    </submittedName>
</protein>
<evidence type="ECO:0000313" key="2">
    <source>
        <dbReference type="Proteomes" id="UP000250069"/>
    </source>
</evidence>